<evidence type="ECO:0000313" key="3">
    <source>
        <dbReference type="Proteomes" id="UP000219050"/>
    </source>
</evidence>
<reference evidence="2 3" key="1">
    <citation type="submission" date="2017-05" db="EMBL/GenBank/DDBJ databases">
        <title>Comparative genomic and metabolic analysis of manganese-oxidizing mechanisms in Celeribater manganoxidans DY25T: its adaption to the environment of polymetallic nodule.</title>
        <authorList>
            <person name="Wang X."/>
        </authorList>
    </citation>
    <scope>NUCLEOTIDE SEQUENCE [LARGE SCALE GENOMIC DNA]</scope>
    <source>
        <strain evidence="2 3">DY25</strain>
        <plasmid evidence="3">pdy25-e</plasmid>
    </source>
</reference>
<gene>
    <name evidence="2" type="ORF">CBW24_17875</name>
</gene>
<feature type="region of interest" description="Disordered" evidence="1">
    <location>
        <begin position="112"/>
        <end position="145"/>
    </location>
</feature>
<evidence type="ECO:0000313" key="2">
    <source>
        <dbReference type="EMBL" id="ATI44008.1"/>
    </source>
</evidence>
<accession>A0A291M5B2</accession>
<dbReference type="AlphaFoldDB" id="A0A291M5B2"/>
<organism evidence="2 3">
    <name type="scientific">Pacificitalea manganoxidans</name>
    <dbReference type="NCBI Taxonomy" id="1411902"/>
    <lineage>
        <taxon>Bacteria</taxon>
        <taxon>Pseudomonadati</taxon>
        <taxon>Pseudomonadota</taxon>
        <taxon>Alphaproteobacteria</taxon>
        <taxon>Rhodobacterales</taxon>
        <taxon>Paracoccaceae</taxon>
        <taxon>Pacificitalea</taxon>
    </lineage>
</organism>
<feature type="compositionally biased region" description="Basic and acidic residues" evidence="1">
    <location>
        <begin position="125"/>
        <end position="136"/>
    </location>
</feature>
<geneLocation type="plasmid" evidence="3">
    <name>pdy25-e</name>
</geneLocation>
<proteinExistence type="predicted"/>
<keyword evidence="3" id="KW-1185">Reference proteome</keyword>
<dbReference type="Proteomes" id="UP000219050">
    <property type="component" value="Plasmid pDY25-E"/>
</dbReference>
<keyword evidence="2" id="KW-0614">Plasmid</keyword>
<sequence>MQLRAVEQPGEATDTGVHRIAHRMHDPRVGHQRMNQPKVDKVRGHLIGHTGAVIAAARQPIDIALRLGPERIRRQPGHHMRIARFGVAIVERQQPLQIMQFARAMHIGMTGKDRFGQGRARPRHSQHENRPVRGDRPLPQPGDHVGVHHLDDVVDLVLELLRVMLDRRAL</sequence>
<protein>
    <submittedName>
        <fullName evidence="2">Uncharacterized protein</fullName>
    </submittedName>
</protein>
<dbReference type="EMBL" id="CP021409">
    <property type="protein sequence ID" value="ATI44008.1"/>
    <property type="molecule type" value="Genomic_DNA"/>
</dbReference>
<dbReference type="KEGG" id="cmag:CBW24_17875"/>
<evidence type="ECO:0000256" key="1">
    <source>
        <dbReference type="SAM" id="MobiDB-lite"/>
    </source>
</evidence>
<name>A0A291M5B2_9RHOB</name>